<evidence type="ECO:0000256" key="3">
    <source>
        <dbReference type="ARBA" id="ARBA00022989"/>
    </source>
</evidence>
<feature type="transmembrane region" description="Helical" evidence="7">
    <location>
        <begin position="229"/>
        <end position="255"/>
    </location>
</feature>
<keyword evidence="3 7" id="KW-1133">Transmembrane helix</keyword>
<feature type="region of interest" description="Disordered" evidence="6">
    <location>
        <begin position="353"/>
        <end position="390"/>
    </location>
</feature>
<evidence type="ECO:0000256" key="5">
    <source>
        <dbReference type="ARBA" id="ARBA00038359"/>
    </source>
</evidence>
<evidence type="ECO:0000259" key="8">
    <source>
        <dbReference type="Pfam" id="PF20684"/>
    </source>
</evidence>
<dbReference type="AlphaFoldDB" id="A0A2K1QUJ0"/>
<comment type="subcellular location">
    <subcellularLocation>
        <location evidence="1">Membrane</location>
        <topology evidence="1">Multi-pass membrane protein</topology>
    </subcellularLocation>
</comment>
<reference evidence="9 10" key="1">
    <citation type="submission" date="2017-06" db="EMBL/GenBank/DDBJ databases">
        <title>Draft genome sequence of a variant of Elsinoe murrayae.</title>
        <authorList>
            <person name="Cheng Q."/>
        </authorList>
    </citation>
    <scope>NUCLEOTIDE SEQUENCE [LARGE SCALE GENOMIC DNA]</scope>
    <source>
        <strain evidence="9 10">CQ-2017a</strain>
    </source>
</reference>
<sequence>MATKPANASLTPESQELSQPAELLQAQVNGLLAICIIFLVLCTASVGARVYVRARLVRAFGIDDWFTCITLLLFWIYGVLLANISTRFLANIDAYAAGEIPITTTIPYMIVTGTCAYAAVMIAFKFAVGYFFIKIFSTNRLYRILIYISIALSTLFGAFHIIWTGLYPCQVHNQFFIGLDICTGQTQRTDWLIITALFSLFTALTDFLYAALSIIALRKVQIPEKARWVAGLLCLIGSVGGIASFVRCGLILGTIPKVSQLGESILAAIWSVIEPGLGIVAASLVTLRPLFKKLNEGSRRTNGTTSRDYYSGQTGHRSVTTTRVAAQRGNEDIVGKPEHDGILVEVELDQWRRQSNDEESQQGKSSINADQNVDQEAVAANTSPVPKYMV</sequence>
<dbReference type="GO" id="GO:0016020">
    <property type="term" value="C:membrane"/>
    <property type="evidence" value="ECO:0007669"/>
    <property type="project" value="UniProtKB-SubCell"/>
</dbReference>
<accession>A0A2K1QUJ0</accession>
<name>A0A2K1QUJ0_9PEZI</name>
<feature type="transmembrane region" description="Helical" evidence="7">
    <location>
        <begin position="191"/>
        <end position="217"/>
    </location>
</feature>
<feature type="compositionally biased region" description="Polar residues" evidence="6">
    <location>
        <begin position="300"/>
        <end position="324"/>
    </location>
</feature>
<dbReference type="InterPro" id="IPR052337">
    <property type="entry name" value="SAT4-like"/>
</dbReference>
<keyword evidence="10" id="KW-1185">Reference proteome</keyword>
<organism evidence="9 10">
    <name type="scientific">Sphaceloma murrayae</name>
    <dbReference type="NCBI Taxonomy" id="2082308"/>
    <lineage>
        <taxon>Eukaryota</taxon>
        <taxon>Fungi</taxon>
        <taxon>Dikarya</taxon>
        <taxon>Ascomycota</taxon>
        <taxon>Pezizomycotina</taxon>
        <taxon>Dothideomycetes</taxon>
        <taxon>Dothideomycetidae</taxon>
        <taxon>Myriangiales</taxon>
        <taxon>Elsinoaceae</taxon>
        <taxon>Sphaceloma</taxon>
    </lineage>
</organism>
<dbReference type="OrthoDB" id="3648173at2759"/>
<feature type="domain" description="Rhodopsin" evidence="8">
    <location>
        <begin position="48"/>
        <end position="293"/>
    </location>
</feature>
<comment type="caution">
    <text evidence="9">The sequence shown here is derived from an EMBL/GenBank/DDBJ whole genome shotgun (WGS) entry which is preliminary data.</text>
</comment>
<keyword evidence="4 7" id="KW-0472">Membrane</keyword>
<feature type="transmembrane region" description="Helical" evidence="7">
    <location>
        <begin position="30"/>
        <end position="52"/>
    </location>
</feature>
<feature type="region of interest" description="Disordered" evidence="6">
    <location>
        <begin position="298"/>
        <end position="336"/>
    </location>
</feature>
<feature type="transmembrane region" description="Helical" evidence="7">
    <location>
        <begin position="64"/>
        <end position="86"/>
    </location>
</feature>
<dbReference type="PANTHER" id="PTHR33048:SF96">
    <property type="entry name" value="INTEGRAL MEMBRANE PROTEIN"/>
    <property type="match status" value="1"/>
</dbReference>
<dbReference type="EMBL" id="NKHZ01000039">
    <property type="protein sequence ID" value="PNS18679.1"/>
    <property type="molecule type" value="Genomic_DNA"/>
</dbReference>
<feature type="transmembrane region" description="Helical" evidence="7">
    <location>
        <begin position="106"/>
        <end position="132"/>
    </location>
</feature>
<dbReference type="PANTHER" id="PTHR33048">
    <property type="entry name" value="PTH11-LIKE INTEGRAL MEMBRANE PROTEIN (AFU_ORTHOLOGUE AFUA_5G11245)"/>
    <property type="match status" value="1"/>
</dbReference>
<evidence type="ECO:0000256" key="4">
    <source>
        <dbReference type="ARBA" id="ARBA00023136"/>
    </source>
</evidence>
<evidence type="ECO:0000256" key="6">
    <source>
        <dbReference type="SAM" id="MobiDB-lite"/>
    </source>
</evidence>
<evidence type="ECO:0000256" key="7">
    <source>
        <dbReference type="SAM" id="Phobius"/>
    </source>
</evidence>
<evidence type="ECO:0000313" key="9">
    <source>
        <dbReference type="EMBL" id="PNS18679.1"/>
    </source>
</evidence>
<feature type="transmembrane region" description="Helical" evidence="7">
    <location>
        <begin position="267"/>
        <end position="291"/>
    </location>
</feature>
<dbReference type="InterPro" id="IPR049326">
    <property type="entry name" value="Rhodopsin_dom_fungi"/>
</dbReference>
<evidence type="ECO:0000256" key="1">
    <source>
        <dbReference type="ARBA" id="ARBA00004141"/>
    </source>
</evidence>
<proteinExistence type="inferred from homology"/>
<dbReference type="Proteomes" id="UP000243797">
    <property type="component" value="Unassembled WGS sequence"/>
</dbReference>
<feature type="compositionally biased region" description="Polar residues" evidence="6">
    <location>
        <begin position="362"/>
        <end position="384"/>
    </location>
</feature>
<keyword evidence="2 7" id="KW-0812">Transmembrane</keyword>
<evidence type="ECO:0000313" key="10">
    <source>
        <dbReference type="Proteomes" id="UP000243797"/>
    </source>
</evidence>
<comment type="similarity">
    <text evidence="5">Belongs to the SAT4 family.</text>
</comment>
<dbReference type="InParanoid" id="A0A2K1QUJ0"/>
<gene>
    <name evidence="9" type="ORF">CAC42_5218</name>
</gene>
<dbReference type="STRING" id="2082308.A0A2K1QUJ0"/>
<dbReference type="Pfam" id="PF20684">
    <property type="entry name" value="Fung_rhodopsin"/>
    <property type="match status" value="1"/>
</dbReference>
<feature type="transmembrane region" description="Helical" evidence="7">
    <location>
        <begin position="144"/>
        <end position="163"/>
    </location>
</feature>
<evidence type="ECO:0000256" key="2">
    <source>
        <dbReference type="ARBA" id="ARBA00022692"/>
    </source>
</evidence>
<protein>
    <recommendedName>
        <fullName evidence="8">Rhodopsin domain-containing protein</fullName>
    </recommendedName>
</protein>